<reference evidence="2 3" key="1">
    <citation type="journal article" date="2010" name="Proc. Natl. Acad. Sci. U.S.A.">
        <title>Giant virus with a remarkable complement of genes infects marine zooplankton.</title>
        <authorList>
            <person name="Fischer M.G."/>
            <person name="Allen M.J."/>
            <person name="Wilson W.H."/>
            <person name="Suttle C.A."/>
        </authorList>
    </citation>
    <scope>NUCLEOTIDE SEQUENCE [LARGE SCALE GENOMIC DNA]</scope>
    <source>
        <strain evidence="2 3">BV-PW1</strain>
    </source>
</reference>
<evidence type="ECO:0000313" key="2">
    <source>
        <dbReference type="EMBL" id="ADO67119.1"/>
    </source>
</evidence>
<dbReference type="Proteomes" id="UP000029781">
    <property type="component" value="Segment"/>
</dbReference>
<organismHost>
    <name type="scientific">Cafeteria roenbergensis</name>
    <name type="common">Marine flagellate</name>
    <dbReference type="NCBI Taxonomy" id="33653"/>
</organismHost>
<keyword evidence="1" id="KW-0175">Coiled coil</keyword>
<evidence type="ECO:0000256" key="1">
    <source>
        <dbReference type="SAM" id="Coils"/>
    </source>
</evidence>
<organism evidence="2 3">
    <name type="scientific">Cafeteria roenbergensis virus (strain BV-PW1)</name>
    <name type="common">CroV</name>
    <dbReference type="NCBI Taxonomy" id="693272"/>
    <lineage>
        <taxon>Viruses</taxon>
        <taxon>Varidnaviria</taxon>
        <taxon>Bamfordvirae</taxon>
        <taxon>Nucleocytoviricota</taxon>
        <taxon>Megaviricetes</taxon>
        <taxon>Imitervirales</taxon>
        <taxon>Mimiviridae</taxon>
        <taxon>Aliimimivirinae</taxon>
        <taxon>Rheavirus</taxon>
        <taxon>Rheavirus sinusmexicani</taxon>
    </lineage>
</organism>
<proteinExistence type="predicted"/>
<dbReference type="RefSeq" id="YP_003969718.1">
    <property type="nucleotide sequence ID" value="NC_014637.1"/>
</dbReference>
<feature type="coiled-coil region" evidence="1">
    <location>
        <begin position="6"/>
        <end position="40"/>
    </location>
</feature>
<dbReference type="KEGG" id="vg:9887488"/>
<gene>
    <name evidence="2" type="ORF">crov086</name>
</gene>
<evidence type="ECO:0000313" key="3">
    <source>
        <dbReference type="Proteomes" id="UP000029781"/>
    </source>
</evidence>
<keyword evidence="3" id="KW-1185">Reference proteome</keyword>
<sequence length="64" mass="7801">MNNYDIIQLQQKIKNQEQEIQKLKLIITRLQHELSNKENQKIKPYEFTNDFKVHLDILESTNFI</sequence>
<dbReference type="EMBL" id="GU244497">
    <property type="protein sequence ID" value="ADO67119.1"/>
    <property type="molecule type" value="Genomic_DNA"/>
</dbReference>
<accession>E3T4K6</accession>
<name>E3T4K6_CROVB</name>
<dbReference type="GeneID" id="9887488"/>
<protein>
    <submittedName>
        <fullName evidence="2">Uncharacterized protein</fullName>
    </submittedName>
</protein>